<keyword evidence="4" id="KW-1185">Reference proteome</keyword>
<dbReference type="PANTHER" id="PTHR43591:SF105">
    <property type="entry name" value="METHYLTRANSFERASE DOMAIN-CONTAINING PROTEIN-RELATED"/>
    <property type="match status" value="1"/>
</dbReference>
<accession>A0AAN9YPI0</accession>
<dbReference type="AlphaFoldDB" id="A0AAN9YPI0"/>
<dbReference type="SUPFAM" id="SSF53335">
    <property type="entry name" value="S-adenosyl-L-methionine-dependent methyltransferases"/>
    <property type="match status" value="1"/>
</dbReference>
<dbReference type="InterPro" id="IPR029063">
    <property type="entry name" value="SAM-dependent_MTases_sf"/>
</dbReference>
<comment type="caution">
    <text evidence="3">The sequence shown here is derived from an EMBL/GenBank/DDBJ whole genome shotgun (WGS) entry which is preliminary data.</text>
</comment>
<reference evidence="3 4" key="1">
    <citation type="submission" date="2024-02" db="EMBL/GenBank/DDBJ databases">
        <title>De novo assembly and annotation of 12 fungi associated with fruit tree decline syndrome in Ontario, Canada.</title>
        <authorList>
            <person name="Sulman M."/>
            <person name="Ellouze W."/>
            <person name="Ilyukhin E."/>
        </authorList>
    </citation>
    <scope>NUCLEOTIDE SEQUENCE [LARGE SCALE GENOMIC DNA]</scope>
    <source>
        <strain evidence="3 4">M11/M66-122</strain>
    </source>
</reference>
<evidence type="ECO:0000313" key="3">
    <source>
        <dbReference type="EMBL" id="KAK7752286.1"/>
    </source>
</evidence>
<dbReference type="CDD" id="cd02440">
    <property type="entry name" value="AdoMet_MTases"/>
    <property type="match status" value="1"/>
</dbReference>
<protein>
    <recommendedName>
        <fullName evidence="2">Methyltransferase type 11 domain-containing protein</fullName>
    </recommendedName>
</protein>
<dbReference type="PANTHER" id="PTHR43591">
    <property type="entry name" value="METHYLTRANSFERASE"/>
    <property type="match status" value="1"/>
</dbReference>
<evidence type="ECO:0000313" key="4">
    <source>
        <dbReference type="Proteomes" id="UP001320420"/>
    </source>
</evidence>
<dbReference type="GO" id="GO:0008757">
    <property type="term" value="F:S-adenosylmethionine-dependent methyltransferase activity"/>
    <property type="evidence" value="ECO:0007669"/>
    <property type="project" value="InterPro"/>
</dbReference>
<dbReference type="EMBL" id="JAKJXP020000040">
    <property type="protein sequence ID" value="KAK7752286.1"/>
    <property type="molecule type" value="Genomic_DNA"/>
</dbReference>
<evidence type="ECO:0000256" key="1">
    <source>
        <dbReference type="ARBA" id="ARBA00038158"/>
    </source>
</evidence>
<sequence>MASKQATTSVEQSHFNQNASTYEKLAGKTSGTLAAAALSMLPLSTYGADSHILDSACGPGVVTKLLLSPSPDYIAVPGLPIRPPPRVTGIDIAPAMVELFNHNISTCGWETAEGIVQDSGDLSRFRDGAFDAVVMNLGIFALRDPAAGAAEMYRVLKPGGHAVVTTWKVPRLGKLLQAVIEAIRPGRGNANPMLLDPVWEAREKLEETMRAGGFLGGGDHHSMEVRDAVVGWKSGSLDELAEALSSPFWTVKIWEGWSAEEIARWKGEILRQLTERERRTATVDMVGWICVARKP</sequence>
<evidence type="ECO:0000259" key="2">
    <source>
        <dbReference type="Pfam" id="PF08241"/>
    </source>
</evidence>
<gene>
    <name evidence="3" type="ORF">SLS62_005822</name>
</gene>
<dbReference type="Pfam" id="PF08241">
    <property type="entry name" value="Methyltransf_11"/>
    <property type="match status" value="1"/>
</dbReference>
<feature type="domain" description="Methyltransferase type 11" evidence="2">
    <location>
        <begin position="53"/>
        <end position="163"/>
    </location>
</feature>
<dbReference type="Proteomes" id="UP001320420">
    <property type="component" value="Unassembled WGS sequence"/>
</dbReference>
<organism evidence="3 4">
    <name type="scientific">Diatrype stigma</name>
    <dbReference type="NCBI Taxonomy" id="117547"/>
    <lineage>
        <taxon>Eukaryota</taxon>
        <taxon>Fungi</taxon>
        <taxon>Dikarya</taxon>
        <taxon>Ascomycota</taxon>
        <taxon>Pezizomycotina</taxon>
        <taxon>Sordariomycetes</taxon>
        <taxon>Xylariomycetidae</taxon>
        <taxon>Xylariales</taxon>
        <taxon>Diatrypaceae</taxon>
        <taxon>Diatrype</taxon>
    </lineage>
</organism>
<proteinExistence type="inferred from homology"/>
<comment type="similarity">
    <text evidence="1">Belongs to the methyltransferase superfamily. LaeA methyltransferase family.</text>
</comment>
<dbReference type="Gene3D" id="3.40.50.150">
    <property type="entry name" value="Vaccinia Virus protein VP39"/>
    <property type="match status" value="1"/>
</dbReference>
<name>A0AAN9YPI0_9PEZI</name>
<dbReference type="InterPro" id="IPR013216">
    <property type="entry name" value="Methyltransf_11"/>
</dbReference>